<gene>
    <name evidence="3" type="ORF">ACFL27_27345</name>
</gene>
<dbReference type="Pfam" id="PF02698">
    <property type="entry name" value="DUF218"/>
    <property type="match status" value="1"/>
</dbReference>
<keyword evidence="1" id="KW-1133">Transmembrane helix</keyword>
<dbReference type="InterPro" id="IPR003848">
    <property type="entry name" value="DUF218"/>
</dbReference>
<dbReference type="InterPro" id="IPR014729">
    <property type="entry name" value="Rossmann-like_a/b/a_fold"/>
</dbReference>
<dbReference type="PANTHER" id="PTHR30336:SF20">
    <property type="entry name" value="DUF218 DOMAIN-CONTAINING PROTEIN"/>
    <property type="match status" value="1"/>
</dbReference>
<name>A0ABV6Z640_UNCC1</name>
<dbReference type="PANTHER" id="PTHR30336">
    <property type="entry name" value="INNER MEMBRANE PROTEIN, PROBABLE PERMEASE"/>
    <property type="match status" value="1"/>
</dbReference>
<organism evidence="3 4">
    <name type="scientific">candidate division CSSED10-310 bacterium</name>
    <dbReference type="NCBI Taxonomy" id="2855610"/>
    <lineage>
        <taxon>Bacteria</taxon>
        <taxon>Bacteria division CSSED10-310</taxon>
    </lineage>
</organism>
<evidence type="ECO:0000256" key="1">
    <source>
        <dbReference type="SAM" id="Phobius"/>
    </source>
</evidence>
<dbReference type="EMBL" id="JBHPBY010000646">
    <property type="protein sequence ID" value="MFC1853916.1"/>
    <property type="molecule type" value="Genomic_DNA"/>
</dbReference>
<reference evidence="3 4" key="1">
    <citation type="submission" date="2024-09" db="EMBL/GenBank/DDBJ databases">
        <title>Laminarin stimulates single cell rates of sulfate reduction while oxygen inhibits transcriptomic activity in coastal marine sediment.</title>
        <authorList>
            <person name="Lindsay M."/>
            <person name="Orcutt B."/>
            <person name="Emerson D."/>
            <person name="Stepanauskas R."/>
            <person name="D'Angelo T."/>
        </authorList>
    </citation>
    <scope>NUCLEOTIDE SEQUENCE [LARGE SCALE GENOMIC DNA]</scope>
    <source>
        <strain evidence="3">SAG AM-311-K15</strain>
    </source>
</reference>
<dbReference type="Gene3D" id="3.40.50.620">
    <property type="entry name" value="HUPs"/>
    <property type="match status" value="1"/>
</dbReference>
<keyword evidence="4" id="KW-1185">Reference proteome</keyword>
<evidence type="ECO:0000259" key="2">
    <source>
        <dbReference type="Pfam" id="PF02698"/>
    </source>
</evidence>
<dbReference type="InterPro" id="IPR051599">
    <property type="entry name" value="Cell_Envelope_Assoc"/>
</dbReference>
<evidence type="ECO:0000313" key="4">
    <source>
        <dbReference type="Proteomes" id="UP001594351"/>
    </source>
</evidence>
<protein>
    <submittedName>
        <fullName evidence="3">YdcF family protein</fullName>
    </submittedName>
</protein>
<feature type="domain" description="DUF218" evidence="2">
    <location>
        <begin position="76"/>
        <end position="214"/>
    </location>
</feature>
<feature type="transmembrane region" description="Helical" evidence="1">
    <location>
        <begin position="35"/>
        <end position="54"/>
    </location>
</feature>
<dbReference type="Proteomes" id="UP001594351">
    <property type="component" value="Unassembled WGS sequence"/>
</dbReference>
<sequence>MSIPPEPIRAGQRRVMNHVAPTIEELLTPKGSSRITPWTIMILILVSIAVVACFHNQFLLGLGGLLVVSDDLDPADLIHILGGGFDRLDYGFSLYQQGYAPRFFVTGSDDALVYTAYLLKKGVRPEHIRPRISWSKTTWQEARELQQYLAQTPAIKSVIVVSQPYQMRRARFTFQKVLANRVTLQFSPVPFETARYQRVWWQDPGSRTTVYREYYKLLYYHLKY</sequence>
<keyword evidence="1" id="KW-0472">Membrane</keyword>
<evidence type="ECO:0000313" key="3">
    <source>
        <dbReference type="EMBL" id="MFC1853916.1"/>
    </source>
</evidence>
<keyword evidence="1" id="KW-0812">Transmembrane</keyword>
<comment type="caution">
    <text evidence="3">The sequence shown here is derived from an EMBL/GenBank/DDBJ whole genome shotgun (WGS) entry which is preliminary data.</text>
</comment>
<accession>A0ABV6Z640</accession>
<dbReference type="CDD" id="cd06259">
    <property type="entry name" value="YdcF-like"/>
    <property type="match status" value="1"/>
</dbReference>
<proteinExistence type="predicted"/>